<protein>
    <recommendedName>
        <fullName evidence="4">G protein-coupled receptor</fullName>
    </recommendedName>
</protein>
<dbReference type="InterPro" id="IPR019429">
    <property type="entry name" value="7TM_GPCR_serpentine_rcpt_Sri"/>
</dbReference>
<feature type="transmembrane region" description="Helical" evidence="1">
    <location>
        <begin position="85"/>
        <end position="113"/>
    </location>
</feature>
<feature type="non-terminal residue" evidence="2">
    <location>
        <position position="1"/>
    </location>
</feature>
<keyword evidence="1" id="KW-0472">Membrane</keyword>
<accession>A0AAN4ZCY3</accession>
<feature type="transmembrane region" description="Helical" evidence="1">
    <location>
        <begin position="13"/>
        <end position="33"/>
    </location>
</feature>
<keyword evidence="3" id="KW-1185">Reference proteome</keyword>
<feature type="transmembrane region" description="Helical" evidence="1">
    <location>
        <begin position="45"/>
        <end position="65"/>
    </location>
</feature>
<organism evidence="2 3">
    <name type="scientific">Pristionchus mayeri</name>
    <dbReference type="NCBI Taxonomy" id="1317129"/>
    <lineage>
        <taxon>Eukaryota</taxon>
        <taxon>Metazoa</taxon>
        <taxon>Ecdysozoa</taxon>
        <taxon>Nematoda</taxon>
        <taxon>Chromadorea</taxon>
        <taxon>Rhabditida</taxon>
        <taxon>Rhabditina</taxon>
        <taxon>Diplogasteromorpha</taxon>
        <taxon>Diplogasteroidea</taxon>
        <taxon>Neodiplogasteridae</taxon>
        <taxon>Pristionchus</taxon>
    </lineage>
</organism>
<dbReference type="AlphaFoldDB" id="A0AAN4ZCY3"/>
<evidence type="ECO:0008006" key="4">
    <source>
        <dbReference type="Google" id="ProtNLM"/>
    </source>
</evidence>
<evidence type="ECO:0000313" key="2">
    <source>
        <dbReference type="EMBL" id="GMR34680.1"/>
    </source>
</evidence>
<evidence type="ECO:0000313" key="3">
    <source>
        <dbReference type="Proteomes" id="UP001328107"/>
    </source>
</evidence>
<name>A0AAN4ZCY3_9BILA</name>
<reference evidence="3" key="1">
    <citation type="submission" date="2022-10" db="EMBL/GenBank/DDBJ databases">
        <title>Genome assembly of Pristionchus species.</title>
        <authorList>
            <person name="Yoshida K."/>
            <person name="Sommer R.J."/>
        </authorList>
    </citation>
    <scope>NUCLEOTIDE SEQUENCE [LARGE SCALE GENOMIC DNA]</scope>
    <source>
        <strain evidence="3">RS5460</strain>
    </source>
</reference>
<keyword evidence="1" id="KW-0812">Transmembrane</keyword>
<keyword evidence="1" id="KW-1133">Transmembrane helix</keyword>
<sequence>CRHLIEPPLAFKIIRHTMTITSVAVTPLCAYIVKSSSAITRPYSNLLVALLMLSVVVDTVVQWVFDPVILMPLLCTFRGAPLINIPLSAAACSAITFSLVAFSGVLYIALFLYRHQAIVPAGSRFKFALSKQIIFLVGISPVFLAFGPTYYV</sequence>
<feature type="transmembrane region" description="Helical" evidence="1">
    <location>
        <begin position="133"/>
        <end position="151"/>
    </location>
</feature>
<evidence type="ECO:0000256" key="1">
    <source>
        <dbReference type="SAM" id="Phobius"/>
    </source>
</evidence>
<dbReference type="Pfam" id="PF10327">
    <property type="entry name" value="7TM_GPCR_Sri"/>
    <property type="match status" value="1"/>
</dbReference>
<comment type="caution">
    <text evidence="2">The sequence shown here is derived from an EMBL/GenBank/DDBJ whole genome shotgun (WGS) entry which is preliminary data.</text>
</comment>
<proteinExistence type="predicted"/>
<dbReference type="Proteomes" id="UP001328107">
    <property type="component" value="Unassembled WGS sequence"/>
</dbReference>
<gene>
    <name evidence="2" type="ORF">PMAYCL1PPCAC_04875</name>
</gene>
<feature type="non-terminal residue" evidence="2">
    <location>
        <position position="152"/>
    </location>
</feature>
<dbReference type="EMBL" id="BTRK01000002">
    <property type="protein sequence ID" value="GMR34680.1"/>
    <property type="molecule type" value="Genomic_DNA"/>
</dbReference>